<keyword evidence="3" id="KW-0325">Glycoprotein</keyword>
<evidence type="ECO:0000259" key="6">
    <source>
        <dbReference type="Pfam" id="PF23597"/>
    </source>
</evidence>
<feature type="region of interest" description="Disordered" evidence="4">
    <location>
        <begin position="299"/>
        <end position="326"/>
    </location>
</feature>
<feature type="domain" description="MANSC" evidence="6">
    <location>
        <begin position="223"/>
        <end position="273"/>
    </location>
</feature>
<dbReference type="OrthoDB" id="536372at2759"/>
<evidence type="ECO:0000313" key="7">
    <source>
        <dbReference type="EnsemblMetazoa" id="CLYHEMP019303.9"/>
    </source>
</evidence>
<feature type="transmembrane region" description="Helical" evidence="5">
    <location>
        <begin position="650"/>
        <end position="676"/>
    </location>
</feature>
<evidence type="ECO:0000256" key="5">
    <source>
        <dbReference type="SAM" id="Phobius"/>
    </source>
</evidence>
<keyword evidence="5" id="KW-0812">Transmembrane</keyword>
<dbReference type="InterPro" id="IPR029865">
    <property type="entry name" value="KIAA0319-like"/>
</dbReference>
<protein>
    <recommendedName>
        <fullName evidence="6">MANSC domain-containing protein</fullName>
    </recommendedName>
</protein>
<name>A0A7M5X940_9CNID</name>
<dbReference type="GO" id="GO:0001764">
    <property type="term" value="P:neuron migration"/>
    <property type="evidence" value="ECO:0007669"/>
    <property type="project" value="TreeGrafter"/>
</dbReference>
<evidence type="ECO:0000256" key="1">
    <source>
        <dbReference type="ARBA" id="ARBA00004370"/>
    </source>
</evidence>
<keyword evidence="2 5" id="KW-0472">Membrane</keyword>
<evidence type="ECO:0000313" key="8">
    <source>
        <dbReference type="Proteomes" id="UP000594262"/>
    </source>
</evidence>
<evidence type="ECO:0000256" key="4">
    <source>
        <dbReference type="SAM" id="MobiDB-lite"/>
    </source>
</evidence>
<accession>A0A7M5X940</accession>
<dbReference type="PANTHER" id="PTHR46182:SF2">
    <property type="entry name" value="FI19480P1"/>
    <property type="match status" value="1"/>
</dbReference>
<organism evidence="7 8">
    <name type="scientific">Clytia hemisphaerica</name>
    <dbReference type="NCBI Taxonomy" id="252671"/>
    <lineage>
        <taxon>Eukaryota</taxon>
        <taxon>Metazoa</taxon>
        <taxon>Cnidaria</taxon>
        <taxon>Hydrozoa</taxon>
        <taxon>Hydroidolina</taxon>
        <taxon>Leptothecata</taxon>
        <taxon>Obeliida</taxon>
        <taxon>Clytiidae</taxon>
        <taxon>Clytia</taxon>
    </lineage>
</organism>
<feature type="compositionally biased region" description="Polar residues" evidence="4">
    <location>
        <begin position="46"/>
        <end position="57"/>
    </location>
</feature>
<feature type="domain" description="MANSC" evidence="6">
    <location>
        <begin position="122"/>
        <end position="168"/>
    </location>
</feature>
<feature type="compositionally biased region" description="Basic and acidic residues" evidence="4">
    <location>
        <begin position="10"/>
        <end position="45"/>
    </location>
</feature>
<dbReference type="EnsemblMetazoa" id="CLYHEMT019303.9">
    <property type="protein sequence ID" value="CLYHEMP019303.9"/>
    <property type="gene ID" value="CLYHEMG019303"/>
</dbReference>
<keyword evidence="8" id="KW-1185">Reference proteome</keyword>
<dbReference type="Pfam" id="PF23597">
    <property type="entry name" value="KIAA0319_N"/>
    <property type="match status" value="5"/>
</dbReference>
<sequence>KTLAALPTSSDKDNRTATAEGKEASGTKLVEELSKPMSSDDEKTASKNATTDTSNSDKLVAFKPGLDKQHQEVSDDSDVENEEHVYKETIADNGDVQKLVYKAAPTLVNVTLRSAINAGKFDDRGKVNSMDDCIKMCGQAGDCDVAFMLSSQCFTVHCFSEESCQNKPAFSDFYNPQLAYVKHRVINRHKNTTFGRTSFPDKPCPVKTELSNVTFIEGINSGNFTDMGHVATFDQCKQKCCENTGCNIAFKIQEDCYGVACHSRESCRTRPAKNANIFSPEMALMRSVHETLEQNLNEKENEKMEISNNSTSLSSSNTTKGDAKSSEASLATPVLAEPKKHSCNAGKIIYNATLRLGMHSGMFTKLGRVNSMDDCIERCCKSSNADVAYKLGSFCFAVKCKTREMCKPSPTMFSDITSLNLNPAISFLNQDKMPLSVVGSNEGTCSDSPITYNVTLRGGIHAGKFTQLGRGIDMRSCVGRCCNTPLCDVAFMFSDKCYAVGCFNEADCQAVVAKPSALSPKLAYISKNRGSSQPAITDGIEFKVQSEGVCSINKVKHGPVYKNKTLIGGMKAGNFSYLGKANDITQCLSKCCSSGGCDLAYLVNRDQCFSVNCFTPELCQVTDKLFHNRDIEIAKLIKPKHRHQISRGLLAAYFAIGLLGAVVGVAGFLWAALIFVKRNEVKKKNIAARTRKEDDEQKPER</sequence>
<dbReference type="InterPro" id="IPR013980">
    <property type="entry name" value="MANSC_dom"/>
</dbReference>
<dbReference type="GO" id="GO:0031410">
    <property type="term" value="C:cytoplasmic vesicle"/>
    <property type="evidence" value="ECO:0007669"/>
    <property type="project" value="TreeGrafter"/>
</dbReference>
<feature type="domain" description="MANSC" evidence="6">
    <location>
        <begin position="444"/>
        <end position="512"/>
    </location>
</feature>
<feature type="region of interest" description="Disordered" evidence="4">
    <location>
        <begin position="1"/>
        <end position="81"/>
    </location>
</feature>
<dbReference type="PANTHER" id="PTHR46182">
    <property type="entry name" value="FI19480P1"/>
    <property type="match status" value="1"/>
</dbReference>
<feature type="domain" description="MANSC" evidence="6">
    <location>
        <begin position="341"/>
        <end position="414"/>
    </location>
</feature>
<proteinExistence type="predicted"/>
<feature type="compositionally biased region" description="Low complexity" evidence="4">
    <location>
        <begin position="307"/>
        <end position="319"/>
    </location>
</feature>
<evidence type="ECO:0000256" key="3">
    <source>
        <dbReference type="ARBA" id="ARBA00023180"/>
    </source>
</evidence>
<dbReference type="Proteomes" id="UP000594262">
    <property type="component" value="Unplaced"/>
</dbReference>
<dbReference type="AlphaFoldDB" id="A0A7M5X940"/>
<feature type="domain" description="MANSC" evidence="6">
    <location>
        <begin position="571"/>
        <end position="623"/>
    </location>
</feature>
<comment type="subcellular location">
    <subcellularLocation>
        <location evidence="1">Membrane</location>
    </subcellularLocation>
</comment>
<reference evidence="7" key="1">
    <citation type="submission" date="2021-01" db="UniProtKB">
        <authorList>
            <consortium name="EnsemblMetazoa"/>
        </authorList>
    </citation>
    <scope>IDENTIFICATION</scope>
</reference>
<evidence type="ECO:0000256" key="2">
    <source>
        <dbReference type="ARBA" id="ARBA00023136"/>
    </source>
</evidence>
<dbReference type="GO" id="GO:0016020">
    <property type="term" value="C:membrane"/>
    <property type="evidence" value="ECO:0007669"/>
    <property type="project" value="UniProtKB-SubCell"/>
</dbReference>
<keyword evidence="5" id="KW-1133">Transmembrane helix</keyword>